<dbReference type="STRING" id="29343.CCDG5_0426"/>
<dbReference type="Gene3D" id="1.10.3720.10">
    <property type="entry name" value="MetI-like"/>
    <property type="match status" value="2"/>
</dbReference>
<feature type="transmembrane region" description="Helical" evidence="8">
    <location>
        <begin position="280"/>
        <end position="301"/>
    </location>
</feature>
<comment type="similarity">
    <text evidence="8">Belongs to the binding-protein-dependent transport system permease family.</text>
</comment>
<evidence type="ECO:0000256" key="5">
    <source>
        <dbReference type="ARBA" id="ARBA00022692"/>
    </source>
</evidence>
<keyword evidence="6 8" id="KW-1133">Transmembrane helix</keyword>
<evidence type="ECO:0000256" key="4">
    <source>
        <dbReference type="ARBA" id="ARBA00022519"/>
    </source>
</evidence>
<feature type="domain" description="ABC transmembrane type-1" evidence="9">
    <location>
        <begin position="94"/>
        <end position="298"/>
    </location>
</feature>
<keyword evidence="5 8" id="KW-0812">Transmembrane</keyword>
<dbReference type="PROSITE" id="PS50928">
    <property type="entry name" value="ABC_TM1"/>
    <property type="match status" value="2"/>
</dbReference>
<feature type="transmembrane region" description="Helical" evidence="8">
    <location>
        <begin position="129"/>
        <end position="149"/>
    </location>
</feature>
<evidence type="ECO:0000256" key="3">
    <source>
        <dbReference type="ARBA" id="ARBA00022475"/>
    </source>
</evidence>
<keyword evidence="11" id="KW-1185">Reference proteome</keyword>
<dbReference type="SUPFAM" id="SSF161098">
    <property type="entry name" value="MetI-like"/>
    <property type="match status" value="2"/>
</dbReference>
<evidence type="ECO:0000256" key="1">
    <source>
        <dbReference type="ARBA" id="ARBA00004429"/>
    </source>
</evidence>
<evidence type="ECO:0000313" key="11">
    <source>
        <dbReference type="Proteomes" id="UP000032431"/>
    </source>
</evidence>
<dbReference type="OrthoDB" id="57323at2"/>
<feature type="transmembrane region" description="Helical" evidence="8">
    <location>
        <begin position="571"/>
        <end position="592"/>
    </location>
</feature>
<feature type="transmembrane region" description="Helical" evidence="8">
    <location>
        <begin position="439"/>
        <end position="463"/>
    </location>
</feature>
<feature type="transmembrane region" description="Helical" evidence="8">
    <location>
        <begin position="181"/>
        <end position="205"/>
    </location>
</feature>
<feature type="transmembrane region" description="Helical" evidence="8">
    <location>
        <begin position="226"/>
        <end position="247"/>
    </location>
</feature>
<evidence type="ECO:0000313" key="10">
    <source>
        <dbReference type="EMBL" id="CDZ23564.1"/>
    </source>
</evidence>
<dbReference type="PANTHER" id="PTHR43357:SF3">
    <property type="entry name" value="FE(3+)-TRANSPORT SYSTEM PERMEASE PROTEIN FBPB 2"/>
    <property type="match status" value="1"/>
</dbReference>
<feature type="transmembrane region" description="Helical" evidence="8">
    <location>
        <begin position="329"/>
        <end position="348"/>
    </location>
</feature>
<keyword evidence="2 8" id="KW-0813">Transport</keyword>
<evidence type="ECO:0000259" key="9">
    <source>
        <dbReference type="PROSITE" id="PS50928"/>
    </source>
</evidence>
<sequence>MEQTMTQKPSKLKIGLNRIFTYLSKPHNLVLLILGIVLSISTIAPIISIVLDTFSVHLGSVDSTNTGLISGYTLYNWIDLFTGSLNKLNLLMPLVNSLLLAFFTCLGAVVYGGIFAYLVTRTNLKFKKYLSSIFIFPYIMPQWTLAVVWKNLFNSTAVTGGANGLLVSLTGIAMPLWWCKGLFPCATVLAIHYAPFAYILIGGIFRNMDANLEEAAVILNTPKYKIFFRVTLPMVMPAILSTILLVFSSAMGSFPVPYYLTYSTLATKYVEMSVDRAGEASILAIIMMVLGVTILMMNIAATSGRKSYTTVTGKSGQISKVNLGKIGKYAFAIIFIILTFMTSIYPIISFAMETFLPNPGDYSFLKGNWNNLTLKWWTTSENVSEKGMFGQYGILYNSTIWNAYFGILFVGACCALLAGTIGMLVGYSCSKNRHSKWANYVNSMAFLPYLLPALSVGVAFYVFGSNMGIYNTYWLLIIAGTVKYIPFASRSALNSMLQLSNEIEESAVIQGIPWYKRMFKIIIPIQKASIISGYMLPFMSALRELTLFMMLCSQTKILTTLLAYFDEMGLYAFSSGINLILIVTIIICNTLVNKLTGASIDKGIGGS</sequence>
<evidence type="ECO:0000256" key="2">
    <source>
        <dbReference type="ARBA" id="ARBA00022448"/>
    </source>
</evidence>
<keyword evidence="3" id="KW-1003">Cell membrane</keyword>
<dbReference type="Proteomes" id="UP000032431">
    <property type="component" value="Chromosome I"/>
</dbReference>
<dbReference type="KEGG" id="ccel:CCDG5_0426"/>
<feature type="transmembrane region" description="Helical" evidence="8">
    <location>
        <begin position="403"/>
        <end position="427"/>
    </location>
</feature>
<gene>
    <name evidence="10" type="ORF">CCDG5_0426</name>
</gene>
<reference evidence="11" key="1">
    <citation type="submission" date="2014-07" db="EMBL/GenBank/DDBJ databases">
        <authorList>
            <person name="Wibberg D."/>
        </authorList>
    </citation>
    <scope>NUCLEOTIDE SEQUENCE [LARGE SCALE GENOMIC DNA]</scope>
    <source>
        <strain evidence="11">DG5</strain>
    </source>
</reference>
<name>A0A078KQZ1_9FIRM</name>
<dbReference type="AlphaFoldDB" id="A0A078KQZ1"/>
<feature type="transmembrane region" description="Helical" evidence="8">
    <location>
        <begin position="469"/>
        <end position="487"/>
    </location>
</feature>
<dbReference type="GO" id="GO:0005886">
    <property type="term" value="C:plasma membrane"/>
    <property type="evidence" value="ECO:0007669"/>
    <property type="project" value="UniProtKB-SubCell"/>
</dbReference>
<dbReference type="HOGENOM" id="CLU_021838_2_2_9"/>
<dbReference type="InterPro" id="IPR035906">
    <property type="entry name" value="MetI-like_sf"/>
</dbReference>
<keyword evidence="4" id="KW-0997">Cell inner membrane</keyword>
<dbReference type="InterPro" id="IPR000515">
    <property type="entry name" value="MetI-like"/>
</dbReference>
<protein>
    <submittedName>
        <fullName evidence="10">Binding-protein-dependent transport systems inner membrane component</fullName>
    </submittedName>
</protein>
<accession>A0A078KQZ1</accession>
<evidence type="ECO:0000256" key="6">
    <source>
        <dbReference type="ARBA" id="ARBA00022989"/>
    </source>
</evidence>
<feature type="transmembrane region" description="Helical" evidence="8">
    <location>
        <begin position="29"/>
        <end position="51"/>
    </location>
</feature>
<evidence type="ECO:0000256" key="8">
    <source>
        <dbReference type="RuleBase" id="RU363032"/>
    </source>
</evidence>
<dbReference type="PANTHER" id="PTHR43357">
    <property type="entry name" value="INNER MEMBRANE ABC TRANSPORTER PERMEASE PROTEIN YDCV"/>
    <property type="match status" value="1"/>
</dbReference>
<proteinExistence type="inferred from homology"/>
<feature type="domain" description="ABC transmembrane type-1" evidence="9">
    <location>
        <begin position="404"/>
        <end position="592"/>
    </location>
</feature>
<evidence type="ECO:0000256" key="7">
    <source>
        <dbReference type="ARBA" id="ARBA00023136"/>
    </source>
</evidence>
<keyword evidence="7 8" id="KW-0472">Membrane</keyword>
<dbReference type="EMBL" id="LM995447">
    <property type="protein sequence ID" value="CDZ23564.1"/>
    <property type="molecule type" value="Genomic_DNA"/>
</dbReference>
<dbReference type="CDD" id="cd06261">
    <property type="entry name" value="TM_PBP2"/>
    <property type="match status" value="2"/>
</dbReference>
<organism evidence="10 11">
    <name type="scientific">[Clostridium] cellulosi</name>
    <dbReference type="NCBI Taxonomy" id="29343"/>
    <lineage>
        <taxon>Bacteria</taxon>
        <taxon>Bacillati</taxon>
        <taxon>Bacillota</taxon>
        <taxon>Clostridia</taxon>
        <taxon>Eubacteriales</taxon>
        <taxon>Oscillospiraceae</taxon>
        <taxon>Oscillospiraceae incertae sedis</taxon>
    </lineage>
</organism>
<comment type="subcellular location">
    <subcellularLocation>
        <location evidence="1">Cell inner membrane</location>
        <topology evidence="1">Multi-pass membrane protein</topology>
    </subcellularLocation>
    <subcellularLocation>
        <location evidence="8">Cell membrane</location>
        <topology evidence="8">Multi-pass membrane protein</topology>
    </subcellularLocation>
</comment>
<dbReference type="PATRIC" id="fig|29343.3.peg.443"/>
<dbReference type="GO" id="GO:0055085">
    <property type="term" value="P:transmembrane transport"/>
    <property type="evidence" value="ECO:0007669"/>
    <property type="project" value="InterPro"/>
</dbReference>
<feature type="transmembrane region" description="Helical" evidence="8">
    <location>
        <begin position="94"/>
        <end position="117"/>
    </location>
</feature>
<dbReference type="Pfam" id="PF00528">
    <property type="entry name" value="BPD_transp_1"/>
    <property type="match status" value="2"/>
</dbReference>